<dbReference type="GO" id="GO:0050135">
    <property type="term" value="F:NADP+ nucleosidase activity"/>
    <property type="evidence" value="ECO:0007669"/>
    <property type="project" value="InterPro"/>
</dbReference>
<dbReference type="Pfam" id="PF10137">
    <property type="entry name" value="CAP12-PCTIR_TIR"/>
    <property type="match status" value="1"/>
</dbReference>
<reference evidence="3 4" key="1">
    <citation type="journal article" date="2010" name="J. Bacteriol.">
        <title>Whole genome sequences of two Xylella fastidiosa strains (M12 and M23) causing almond leaf scorch disease in California.</title>
        <authorList>
            <person name="Chen J."/>
            <person name="Xie G."/>
            <person name="Han S."/>
            <person name="Chertkov O."/>
            <person name="Sims D."/>
            <person name="Civerolo E.L."/>
        </authorList>
    </citation>
    <scope>NUCLEOTIDE SEQUENCE [LARGE SCALE GENOMIC DNA]</scope>
    <source>
        <strain evidence="3 4">M23</strain>
    </source>
</reference>
<sequence>MAMTLDDIKACLQAGGFQVANEVALSNGKGTQLRLQNEAIVNSYHTGNFIVQGKNQDAVKKCLGVQPTHVAAAPTPQNGAATKPMLSKVFVVYGHDAAARTELEAMLRRWKLEPLILDQLPSQGQTIIEKLEKYTAEVKFAVVLATPDDEGFPACQENEKKFRARQNVVLELDMMLTLLGRKNVAILMKQQDNMERPSDIQGLLVHPVQGQPAKRCRNSSGKGNGSSGLPDFCG</sequence>
<evidence type="ECO:0000313" key="3">
    <source>
        <dbReference type="EMBL" id="ACB93022.1"/>
    </source>
</evidence>
<protein>
    <recommendedName>
        <fullName evidence="2">CD-NTase-associated protein 12/Pycsar effector protein TIR domain-containing protein</fullName>
    </recommendedName>
</protein>
<organism evidence="3 4">
    <name type="scientific">Xylella fastidiosa (strain M23)</name>
    <dbReference type="NCBI Taxonomy" id="405441"/>
    <lineage>
        <taxon>Bacteria</taxon>
        <taxon>Pseudomonadati</taxon>
        <taxon>Pseudomonadota</taxon>
        <taxon>Gammaproteobacteria</taxon>
        <taxon>Lysobacterales</taxon>
        <taxon>Lysobacteraceae</taxon>
        <taxon>Xylella</taxon>
    </lineage>
</organism>
<dbReference type="Proteomes" id="UP000001698">
    <property type="component" value="Chromosome"/>
</dbReference>
<dbReference type="AlphaFoldDB" id="B2I7C5"/>
<name>B2I7C5_XYLF2</name>
<dbReference type="EMBL" id="CP001011">
    <property type="protein sequence ID" value="ACB93022.1"/>
    <property type="molecule type" value="Genomic_DNA"/>
</dbReference>
<dbReference type="InterPro" id="IPR019302">
    <property type="entry name" value="CAP12/PCTIR_TIR_dom"/>
</dbReference>
<proteinExistence type="predicted"/>
<evidence type="ECO:0000259" key="2">
    <source>
        <dbReference type="Pfam" id="PF10137"/>
    </source>
</evidence>
<dbReference type="HOGENOM" id="CLU_062182_1_1_6"/>
<feature type="domain" description="CD-NTase-associated protein 12/Pycsar effector protein TIR" evidence="2">
    <location>
        <begin position="88"/>
        <end position="208"/>
    </location>
</feature>
<evidence type="ECO:0000256" key="1">
    <source>
        <dbReference type="SAM" id="MobiDB-lite"/>
    </source>
</evidence>
<gene>
    <name evidence="3" type="ordered locus">XfasM23_1614</name>
</gene>
<dbReference type="KEGG" id="xfn:XfasM23_1614"/>
<feature type="region of interest" description="Disordered" evidence="1">
    <location>
        <begin position="211"/>
        <end position="234"/>
    </location>
</feature>
<evidence type="ECO:0000313" key="4">
    <source>
        <dbReference type="Proteomes" id="UP000001698"/>
    </source>
</evidence>
<accession>B2I7C5</accession>